<evidence type="ECO:0000256" key="3">
    <source>
        <dbReference type="ARBA" id="ARBA00022448"/>
    </source>
</evidence>
<dbReference type="PANTHER" id="PTHR30532:SF24">
    <property type="entry name" value="FERRIC ENTEROBACTIN-BINDING PERIPLASMIC PROTEIN FEPB"/>
    <property type="match status" value="1"/>
</dbReference>
<evidence type="ECO:0000313" key="9">
    <source>
        <dbReference type="Proteomes" id="UP000234206"/>
    </source>
</evidence>
<name>A0A2I1P915_9MICO</name>
<dbReference type="InterPro" id="IPR002491">
    <property type="entry name" value="ABC_transptr_periplasmic_BD"/>
</dbReference>
<organism evidence="8 9">
    <name type="scientific">Kytococcus schroeteri</name>
    <dbReference type="NCBI Taxonomy" id="138300"/>
    <lineage>
        <taxon>Bacteria</taxon>
        <taxon>Bacillati</taxon>
        <taxon>Actinomycetota</taxon>
        <taxon>Actinomycetes</taxon>
        <taxon>Micrococcales</taxon>
        <taxon>Kytococcaceae</taxon>
        <taxon>Kytococcus</taxon>
    </lineage>
</organism>
<dbReference type="PROSITE" id="PS51257">
    <property type="entry name" value="PROKAR_LIPOPROTEIN"/>
    <property type="match status" value="1"/>
</dbReference>
<feature type="region of interest" description="Disordered" evidence="5">
    <location>
        <begin position="21"/>
        <end position="56"/>
    </location>
</feature>
<comment type="caution">
    <text evidence="8">The sequence shown here is derived from an EMBL/GenBank/DDBJ whole genome shotgun (WGS) entry which is preliminary data.</text>
</comment>
<gene>
    <name evidence="8" type="ORF">CYJ76_09325</name>
</gene>
<dbReference type="PANTHER" id="PTHR30532">
    <property type="entry name" value="IRON III DICITRATE-BINDING PERIPLASMIC PROTEIN"/>
    <property type="match status" value="1"/>
</dbReference>
<dbReference type="GO" id="GO:1901678">
    <property type="term" value="P:iron coordination entity transport"/>
    <property type="evidence" value="ECO:0007669"/>
    <property type="project" value="UniProtKB-ARBA"/>
</dbReference>
<reference evidence="8 9" key="1">
    <citation type="submission" date="2017-12" db="EMBL/GenBank/DDBJ databases">
        <title>Phylogenetic diversity of female urinary microbiome.</title>
        <authorList>
            <person name="Thomas-White K."/>
            <person name="Wolfe A.J."/>
        </authorList>
    </citation>
    <scope>NUCLEOTIDE SEQUENCE [LARGE SCALE GENOMIC DNA]</scope>
    <source>
        <strain evidence="8 9">UMB1298</strain>
    </source>
</reference>
<evidence type="ECO:0000256" key="1">
    <source>
        <dbReference type="ARBA" id="ARBA00004196"/>
    </source>
</evidence>
<feature type="domain" description="Fe/B12 periplasmic-binding" evidence="7">
    <location>
        <begin position="77"/>
        <end position="359"/>
    </location>
</feature>
<comment type="subcellular location">
    <subcellularLocation>
        <location evidence="1">Cell envelope</location>
    </subcellularLocation>
</comment>
<comment type="similarity">
    <text evidence="2">Belongs to the bacterial solute-binding protein 8 family.</text>
</comment>
<dbReference type="InterPro" id="IPR051313">
    <property type="entry name" value="Bact_iron-sidero_bind"/>
</dbReference>
<evidence type="ECO:0000256" key="4">
    <source>
        <dbReference type="ARBA" id="ARBA00022729"/>
    </source>
</evidence>
<dbReference type="Pfam" id="PF01497">
    <property type="entry name" value="Peripla_BP_2"/>
    <property type="match status" value="1"/>
</dbReference>
<proteinExistence type="inferred from homology"/>
<dbReference type="AlphaFoldDB" id="A0A2I1P915"/>
<evidence type="ECO:0000256" key="5">
    <source>
        <dbReference type="SAM" id="MobiDB-lite"/>
    </source>
</evidence>
<accession>A0A2I1P915</accession>
<dbReference type="GO" id="GO:0030288">
    <property type="term" value="C:outer membrane-bounded periplasmic space"/>
    <property type="evidence" value="ECO:0007669"/>
    <property type="project" value="TreeGrafter"/>
</dbReference>
<keyword evidence="9" id="KW-1185">Reference proteome</keyword>
<dbReference type="EMBL" id="PKIZ01000018">
    <property type="protein sequence ID" value="PKZ41126.1"/>
    <property type="molecule type" value="Genomic_DNA"/>
</dbReference>
<feature type="compositionally biased region" description="Low complexity" evidence="5">
    <location>
        <begin position="30"/>
        <end position="56"/>
    </location>
</feature>
<dbReference type="PROSITE" id="PS50983">
    <property type="entry name" value="FE_B12_PBP"/>
    <property type="match status" value="1"/>
</dbReference>
<keyword evidence="3" id="KW-0813">Transport</keyword>
<dbReference type="OrthoDB" id="1846031at2"/>
<evidence type="ECO:0000256" key="6">
    <source>
        <dbReference type="SAM" id="SignalP"/>
    </source>
</evidence>
<dbReference type="RefSeq" id="WP_101849941.1">
    <property type="nucleotide sequence ID" value="NZ_PKIZ01000018.1"/>
</dbReference>
<feature type="signal peptide" evidence="6">
    <location>
        <begin position="1"/>
        <end position="20"/>
    </location>
</feature>
<dbReference type="Proteomes" id="UP000234206">
    <property type="component" value="Unassembled WGS sequence"/>
</dbReference>
<sequence>MRRSASSVALLATLSLTLTACGGDSEKEASNSSSEAAGSSSPAESSSEAESGGDAAWEPVTVEHAFGSTTVPEEPERVATIDWANQETPLALGISPVGMAKMTWGDDNGDGIQPWTDKALQELGAKAPVLFDETDGYDFEAIAESDPDVILAGYSGMSEEDYATLSKIAPTIAFPDAPWATEWDKAILQNAKGLGQEAEGEELVDELRGEIEKAVAEHPEIKGKSAMFMTHVDLTDLSEINFYAADDTRSKFLEDLGMKIPDSIKKHSEPGKYAGKISTEKADELADVDVIITYGGGELYEALSADPVLSQLPAVKNKAIVALDGESPVGAAANPTALSIPENVPLYVEEISKALAGEGSGAKASGAKASSAK</sequence>
<dbReference type="Gene3D" id="3.40.50.1980">
    <property type="entry name" value="Nitrogenase molybdenum iron protein domain"/>
    <property type="match status" value="2"/>
</dbReference>
<dbReference type="CDD" id="cd01146">
    <property type="entry name" value="FhuD"/>
    <property type="match status" value="1"/>
</dbReference>
<evidence type="ECO:0000256" key="2">
    <source>
        <dbReference type="ARBA" id="ARBA00008814"/>
    </source>
</evidence>
<dbReference type="SUPFAM" id="SSF53807">
    <property type="entry name" value="Helical backbone' metal receptor"/>
    <property type="match status" value="1"/>
</dbReference>
<keyword evidence="4 6" id="KW-0732">Signal</keyword>
<protein>
    <submittedName>
        <fullName evidence="8">ABC transporter substrate-binding protein</fullName>
    </submittedName>
</protein>
<feature type="chain" id="PRO_5039229697" evidence="6">
    <location>
        <begin position="21"/>
        <end position="373"/>
    </location>
</feature>
<evidence type="ECO:0000259" key="7">
    <source>
        <dbReference type="PROSITE" id="PS50983"/>
    </source>
</evidence>
<evidence type="ECO:0000313" key="8">
    <source>
        <dbReference type="EMBL" id="PKZ41126.1"/>
    </source>
</evidence>